<evidence type="ECO:0000313" key="12">
    <source>
        <dbReference type="Proteomes" id="UP001330812"/>
    </source>
</evidence>
<dbReference type="InterPro" id="IPR050487">
    <property type="entry name" value="FtsQ_DivIB"/>
</dbReference>
<feature type="domain" description="POTRA" evidence="10">
    <location>
        <begin position="93"/>
        <end position="161"/>
    </location>
</feature>
<evidence type="ECO:0000256" key="1">
    <source>
        <dbReference type="ARBA" id="ARBA00004370"/>
    </source>
</evidence>
<dbReference type="Pfam" id="PF08478">
    <property type="entry name" value="POTRA_1"/>
    <property type="match status" value="1"/>
</dbReference>
<dbReference type="PANTHER" id="PTHR37820:SF1">
    <property type="entry name" value="CELL DIVISION PROTEIN FTSQ"/>
    <property type="match status" value="1"/>
</dbReference>
<evidence type="ECO:0000259" key="10">
    <source>
        <dbReference type="PROSITE" id="PS51779"/>
    </source>
</evidence>
<evidence type="ECO:0000256" key="5">
    <source>
        <dbReference type="ARBA" id="ARBA00022989"/>
    </source>
</evidence>
<accession>A0ABZ1IKR7</accession>
<comment type="subcellular location">
    <subcellularLocation>
        <location evidence="1">Membrane</location>
    </subcellularLocation>
</comment>
<evidence type="ECO:0000256" key="9">
    <source>
        <dbReference type="SAM" id="Phobius"/>
    </source>
</evidence>
<dbReference type="Proteomes" id="UP001330812">
    <property type="component" value="Chromosome"/>
</dbReference>
<sequence length="288" mass="30963">MTSTRERRNPPSSEADERDRAALARARRGRRSEEERRRTRSTRSAPRSGRAVRAESLRARPTRKKEIRRRWVALLIVATLVGLGYLLFFSSLLGAKDVAVQGAKTVSAEQIRGVAAVPVDKPMLLVDVDGIRDRVAQMPGIATVDVSRSWPSTIEIAVTERTAIAFFDSGPGGDGVHLVDGGGVVFKTVKARPAGLPELKLPKVSADDPVTRAVTAVLGVIPQALLKQVTTATAQTPASVQFTLTDGKTVRWGDAGKTDRKAKVLAALLTQKGKVYDVSAPELPTITS</sequence>
<keyword evidence="5 9" id="KW-1133">Transmembrane helix</keyword>
<proteinExistence type="predicted"/>
<protein>
    <submittedName>
        <fullName evidence="11">FtsQ-type POTRA domain-containing protein</fullName>
    </submittedName>
</protein>
<evidence type="ECO:0000313" key="11">
    <source>
        <dbReference type="EMBL" id="WSE34371.1"/>
    </source>
</evidence>
<dbReference type="InterPro" id="IPR005548">
    <property type="entry name" value="Cell_div_FtsQ/DivIB_C"/>
</dbReference>
<evidence type="ECO:0000256" key="6">
    <source>
        <dbReference type="ARBA" id="ARBA00023136"/>
    </source>
</evidence>
<keyword evidence="7" id="KW-0131">Cell cycle</keyword>
<name>A0ABZ1IKR7_9PSEU</name>
<dbReference type="InterPro" id="IPR013685">
    <property type="entry name" value="POTRA_FtsQ_type"/>
</dbReference>
<keyword evidence="4 9" id="KW-0812">Transmembrane</keyword>
<feature type="compositionally biased region" description="Low complexity" evidence="8">
    <location>
        <begin position="42"/>
        <end position="51"/>
    </location>
</feature>
<dbReference type="Gene3D" id="3.10.20.310">
    <property type="entry name" value="membrane protein fhac"/>
    <property type="match status" value="1"/>
</dbReference>
<organism evidence="11 12">
    <name type="scientific">Amycolatopsis rhabdoformis</name>
    <dbReference type="NCBI Taxonomy" id="1448059"/>
    <lineage>
        <taxon>Bacteria</taxon>
        <taxon>Bacillati</taxon>
        <taxon>Actinomycetota</taxon>
        <taxon>Actinomycetes</taxon>
        <taxon>Pseudonocardiales</taxon>
        <taxon>Pseudonocardiaceae</taxon>
        <taxon>Amycolatopsis</taxon>
    </lineage>
</organism>
<evidence type="ECO:0000256" key="4">
    <source>
        <dbReference type="ARBA" id="ARBA00022692"/>
    </source>
</evidence>
<evidence type="ECO:0000256" key="2">
    <source>
        <dbReference type="ARBA" id="ARBA00022475"/>
    </source>
</evidence>
<feature type="region of interest" description="Disordered" evidence="8">
    <location>
        <begin position="1"/>
        <end position="59"/>
    </location>
</feature>
<feature type="transmembrane region" description="Helical" evidence="9">
    <location>
        <begin position="71"/>
        <end position="93"/>
    </location>
</feature>
<dbReference type="PROSITE" id="PS51779">
    <property type="entry name" value="POTRA"/>
    <property type="match status" value="1"/>
</dbReference>
<feature type="compositionally biased region" description="Basic and acidic residues" evidence="8">
    <location>
        <begin position="1"/>
        <end position="22"/>
    </location>
</feature>
<keyword evidence="12" id="KW-1185">Reference proteome</keyword>
<dbReference type="Pfam" id="PF03799">
    <property type="entry name" value="FtsQ_DivIB_C"/>
    <property type="match status" value="1"/>
</dbReference>
<gene>
    <name evidence="11" type="ORF">VSH64_20135</name>
</gene>
<reference evidence="11 12" key="1">
    <citation type="journal article" date="2015" name="Int. J. Syst. Evol. Microbiol.">
        <title>Amycolatopsis rhabdoformis sp. nov., an actinomycete isolated from a tropical forest soil.</title>
        <authorList>
            <person name="Souza W.R."/>
            <person name="Silva R.E."/>
            <person name="Goodfellow M."/>
            <person name="Busarakam K."/>
            <person name="Figueiro F.S."/>
            <person name="Ferreira D."/>
            <person name="Rodrigues-Filho E."/>
            <person name="Moraes L.A.B."/>
            <person name="Zucchi T.D."/>
        </authorList>
    </citation>
    <scope>NUCLEOTIDE SEQUENCE [LARGE SCALE GENOMIC DNA]</scope>
    <source>
        <strain evidence="11 12">NCIMB 14900</strain>
    </source>
</reference>
<keyword evidence="2" id="KW-1003">Cell membrane</keyword>
<evidence type="ECO:0000256" key="8">
    <source>
        <dbReference type="SAM" id="MobiDB-lite"/>
    </source>
</evidence>
<evidence type="ECO:0000256" key="3">
    <source>
        <dbReference type="ARBA" id="ARBA00022618"/>
    </source>
</evidence>
<dbReference type="PANTHER" id="PTHR37820">
    <property type="entry name" value="CELL DIVISION PROTEIN DIVIB"/>
    <property type="match status" value="1"/>
</dbReference>
<dbReference type="RefSeq" id="WP_326837178.1">
    <property type="nucleotide sequence ID" value="NZ_CP142149.1"/>
</dbReference>
<dbReference type="InterPro" id="IPR034746">
    <property type="entry name" value="POTRA"/>
</dbReference>
<keyword evidence="6 9" id="KW-0472">Membrane</keyword>
<evidence type="ECO:0000256" key="7">
    <source>
        <dbReference type="ARBA" id="ARBA00023306"/>
    </source>
</evidence>
<dbReference type="EMBL" id="CP142149">
    <property type="protein sequence ID" value="WSE34371.1"/>
    <property type="molecule type" value="Genomic_DNA"/>
</dbReference>
<keyword evidence="3" id="KW-0132">Cell division</keyword>